<reference evidence="1 2" key="1">
    <citation type="submission" date="2018-09" db="EMBL/GenBank/DDBJ databases">
        <title>Evolutionary history of phycoerythrin pigmentation in the water bloom-forming cyanobacterium Microcystis aeruginosa.</title>
        <authorList>
            <person name="Tanabe Y."/>
            <person name="Tanabe Y."/>
            <person name="Yamaguchi H."/>
        </authorList>
    </citation>
    <scope>NUCLEOTIDE SEQUENCE [LARGE SCALE GENOMIC DNA]</scope>
    <source>
        <strain evidence="1 2">NIES-2519</strain>
    </source>
</reference>
<name>A0A5A5R410_MICAE</name>
<gene>
    <name evidence="1" type="ORF">MiYa_00921</name>
</gene>
<proteinExistence type="predicted"/>
<protein>
    <recommendedName>
        <fullName evidence="3">Arylsulfatase</fullName>
    </recommendedName>
</protein>
<accession>A0A5A5R410</accession>
<dbReference type="RefSeq" id="WP_008203021.1">
    <property type="nucleotide sequence ID" value="NZ_BHVO01000009.1"/>
</dbReference>
<dbReference type="AlphaFoldDB" id="A0A5A5R410"/>
<evidence type="ECO:0000313" key="1">
    <source>
        <dbReference type="EMBL" id="GCA69395.1"/>
    </source>
</evidence>
<dbReference type="Proteomes" id="UP000323569">
    <property type="component" value="Unassembled WGS sequence"/>
</dbReference>
<dbReference type="EMBL" id="BHVO01000009">
    <property type="protein sequence ID" value="GCA69395.1"/>
    <property type="molecule type" value="Genomic_DNA"/>
</dbReference>
<evidence type="ECO:0000313" key="2">
    <source>
        <dbReference type="Proteomes" id="UP000323569"/>
    </source>
</evidence>
<comment type="caution">
    <text evidence="1">The sequence shown here is derived from an EMBL/GenBank/DDBJ whole genome shotgun (WGS) entry which is preliminary data.</text>
</comment>
<organism evidence="1 2">
    <name type="scientific">Microcystis aeruginosa NIES-2519</name>
    <dbReference type="NCBI Taxonomy" id="2303981"/>
    <lineage>
        <taxon>Bacteria</taxon>
        <taxon>Bacillati</taxon>
        <taxon>Cyanobacteriota</taxon>
        <taxon>Cyanophyceae</taxon>
        <taxon>Oscillatoriophycideae</taxon>
        <taxon>Chroococcales</taxon>
        <taxon>Microcystaceae</taxon>
        <taxon>Microcystis</taxon>
    </lineage>
</organism>
<sequence length="247" mass="28010">MAEQYMPLEDCSGCGVLGGEIPQLRPPAFSDDSKYTTFSYTYYPDSSVLVMQSKIPDLTHKVFRISKESLAYYLPKNRYLGGSEISAAVTPNISTRFYAIQATIDFSKAKGDLQAVLMAHGGCFGGHSFYIYQGKLCYVYNWLGQQQKITCELPRLSGEMTLKVEFTKTKLIAPSDEKLDDSTIDKMKLYINNIEQNVDIIRTFSNHTPNFLTQYKHEIPYEFQGAKLRRIIVTITNDITAINDDQL</sequence>
<evidence type="ECO:0008006" key="3">
    <source>
        <dbReference type="Google" id="ProtNLM"/>
    </source>
</evidence>